<sequence length="466" mass="52888">MPSSSSKSDFGQKLLLDLLLREVSSPDGGSKSSNSNSHRIAVFRNGKDSKPAKKKPTAMGTKMALQRMDYGFSQVHVSQIWRGVEKLNQIIKMKDGSMGVHNLDRDSILVGRELLRGAIDLEESLKLLVNLQEDDSNRGRKTRSNVKLIQINDDDDGNVMDRHSENRGRRLEKGRMSSVVMKLMGLEDFPQMNQPEENTSSSSSSSSSSSQLQVTRSHGRRALKNSNPTMAEHKNKKQPFSGGRGTGNGSTSKIDKALQAVKKPETAKQGKRDSLASQKNQRTKTASVGMNQQTDKKKKKKKKKKVETETRIEEEETKIVLRSQVFPNTVEEAVAFLLHTSTDKDGLLDDRKLALDSAFEVTKRKYERYEATFRPHRTVRSLNDVAREVWRDVEMLRWYGGDERDILTMVEKDVLDINSDVNCMWDREWNNVGTLPLRYSDSEDILTEIEKHSIRYVIDELILIVF</sequence>
<evidence type="ECO:0008006" key="4">
    <source>
        <dbReference type="Google" id="ProtNLM"/>
    </source>
</evidence>
<evidence type="ECO:0000256" key="1">
    <source>
        <dbReference type="SAM" id="MobiDB-lite"/>
    </source>
</evidence>
<dbReference type="PANTHER" id="PTHR34282">
    <property type="entry name" value="OS01G0228800 PROTEIN-RELATED"/>
    <property type="match status" value="1"/>
</dbReference>
<feature type="compositionally biased region" description="Polar residues" evidence="1">
    <location>
        <begin position="275"/>
        <end position="293"/>
    </location>
</feature>
<comment type="caution">
    <text evidence="2">The sequence shown here is derived from an EMBL/GenBank/DDBJ whole genome shotgun (WGS) entry which is preliminary data.</text>
</comment>
<reference evidence="2 3" key="1">
    <citation type="journal article" date="2013" name="BMC Genomics">
        <title>The miniature genome of a carnivorous plant Genlisea aurea contains a low number of genes and short non-coding sequences.</title>
        <authorList>
            <person name="Leushkin E.V."/>
            <person name="Sutormin R.A."/>
            <person name="Nabieva E.R."/>
            <person name="Penin A.A."/>
            <person name="Kondrashov A.S."/>
            <person name="Logacheva M.D."/>
        </authorList>
    </citation>
    <scope>NUCLEOTIDE SEQUENCE [LARGE SCALE GENOMIC DNA]</scope>
</reference>
<proteinExistence type="predicted"/>
<feature type="compositionally biased region" description="Basic and acidic residues" evidence="1">
    <location>
        <begin position="159"/>
        <end position="175"/>
    </location>
</feature>
<dbReference type="AlphaFoldDB" id="S8D2B8"/>
<dbReference type="Proteomes" id="UP000015453">
    <property type="component" value="Unassembled WGS sequence"/>
</dbReference>
<accession>S8D2B8</accession>
<organism evidence="2 3">
    <name type="scientific">Genlisea aurea</name>
    <dbReference type="NCBI Taxonomy" id="192259"/>
    <lineage>
        <taxon>Eukaryota</taxon>
        <taxon>Viridiplantae</taxon>
        <taxon>Streptophyta</taxon>
        <taxon>Embryophyta</taxon>
        <taxon>Tracheophyta</taxon>
        <taxon>Spermatophyta</taxon>
        <taxon>Magnoliopsida</taxon>
        <taxon>eudicotyledons</taxon>
        <taxon>Gunneridae</taxon>
        <taxon>Pentapetalae</taxon>
        <taxon>asterids</taxon>
        <taxon>lamiids</taxon>
        <taxon>Lamiales</taxon>
        <taxon>Lentibulariaceae</taxon>
        <taxon>Genlisea</taxon>
    </lineage>
</organism>
<dbReference type="EMBL" id="AUSU01001213">
    <property type="protein sequence ID" value="EPS71546.1"/>
    <property type="molecule type" value="Genomic_DNA"/>
</dbReference>
<keyword evidence="3" id="KW-1185">Reference proteome</keyword>
<feature type="compositionally biased region" description="Basic residues" evidence="1">
    <location>
        <begin position="296"/>
        <end position="305"/>
    </location>
</feature>
<evidence type="ECO:0000313" key="2">
    <source>
        <dbReference type="EMBL" id="EPS71546.1"/>
    </source>
</evidence>
<evidence type="ECO:0000313" key="3">
    <source>
        <dbReference type="Proteomes" id="UP000015453"/>
    </source>
</evidence>
<feature type="region of interest" description="Disordered" evidence="1">
    <location>
        <begin position="153"/>
        <end position="313"/>
    </location>
</feature>
<gene>
    <name evidence="2" type="ORF">M569_03214</name>
</gene>
<feature type="region of interest" description="Disordered" evidence="1">
    <location>
        <begin position="24"/>
        <end position="58"/>
    </location>
</feature>
<feature type="compositionally biased region" description="Low complexity" evidence="1">
    <location>
        <begin position="25"/>
        <end position="37"/>
    </location>
</feature>
<dbReference type="OrthoDB" id="761625at2759"/>
<feature type="compositionally biased region" description="Basic and acidic residues" evidence="1">
    <location>
        <begin position="262"/>
        <end position="274"/>
    </location>
</feature>
<name>S8D2B8_9LAMI</name>
<dbReference type="PANTHER" id="PTHR34282:SF1">
    <property type="entry name" value="DUF3741 DOMAIN-CONTAINING PROTEIN"/>
    <property type="match status" value="1"/>
</dbReference>
<feature type="compositionally biased region" description="Low complexity" evidence="1">
    <location>
        <begin position="200"/>
        <end position="210"/>
    </location>
</feature>
<protein>
    <recommendedName>
        <fullName evidence="4">DUF3741 domain-containing protein</fullName>
    </recommendedName>
</protein>